<feature type="region of interest" description="Disordered" evidence="1">
    <location>
        <begin position="205"/>
        <end position="237"/>
    </location>
</feature>
<dbReference type="RefSeq" id="WP_377378079.1">
    <property type="nucleotide sequence ID" value="NZ_JBHSSW010000009.1"/>
</dbReference>
<dbReference type="EMBL" id="JBHSSW010000009">
    <property type="protein sequence ID" value="MFC6198132.1"/>
    <property type="molecule type" value="Genomic_DNA"/>
</dbReference>
<keyword evidence="3" id="KW-1185">Reference proteome</keyword>
<name>A0ABW1S8Z4_9PROT</name>
<evidence type="ECO:0000313" key="3">
    <source>
        <dbReference type="Proteomes" id="UP001596303"/>
    </source>
</evidence>
<gene>
    <name evidence="2" type="ORF">ACFQDM_08585</name>
</gene>
<proteinExistence type="predicted"/>
<accession>A0ABW1S8Z4</accession>
<dbReference type="Proteomes" id="UP001596303">
    <property type="component" value="Unassembled WGS sequence"/>
</dbReference>
<reference evidence="3" key="1">
    <citation type="journal article" date="2019" name="Int. J. Syst. Evol. Microbiol.">
        <title>The Global Catalogue of Microorganisms (GCM) 10K type strain sequencing project: providing services to taxonomists for standard genome sequencing and annotation.</title>
        <authorList>
            <consortium name="The Broad Institute Genomics Platform"/>
            <consortium name="The Broad Institute Genome Sequencing Center for Infectious Disease"/>
            <person name="Wu L."/>
            <person name="Ma J."/>
        </authorList>
    </citation>
    <scope>NUCLEOTIDE SEQUENCE [LARGE SCALE GENOMIC DNA]</scope>
    <source>
        <strain evidence="3">CGMCC-1.15741</strain>
    </source>
</reference>
<protein>
    <submittedName>
        <fullName evidence="2">Uncharacterized protein</fullName>
    </submittedName>
</protein>
<comment type="caution">
    <text evidence="2">The sequence shown here is derived from an EMBL/GenBank/DDBJ whole genome shotgun (WGS) entry which is preliminary data.</text>
</comment>
<organism evidence="2 3">
    <name type="scientific">Ponticaulis profundi</name>
    <dbReference type="NCBI Taxonomy" id="2665222"/>
    <lineage>
        <taxon>Bacteria</taxon>
        <taxon>Pseudomonadati</taxon>
        <taxon>Pseudomonadota</taxon>
        <taxon>Alphaproteobacteria</taxon>
        <taxon>Hyphomonadales</taxon>
        <taxon>Hyphomonadaceae</taxon>
        <taxon>Ponticaulis</taxon>
    </lineage>
</organism>
<evidence type="ECO:0000256" key="1">
    <source>
        <dbReference type="SAM" id="MobiDB-lite"/>
    </source>
</evidence>
<feature type="compositionally biased region" description="Basic and acidic residues" evidence="1">
    <location>
        <begin position="135"/>
        <end position="151"/>
    </location>
</feature>
<evidence type="ECO:0000313" key="2">
    <source>
        <dbReference type="EMBL" id="MFC6198132.1"/>
    </source>
</evidence>
<sequence length="276" mass="31194">MSTTEPDDAKLTFAGMTAQVKRYILRALRFPLSWGVPEGDGEPISERPHLFRLDARRLRDRIIRAEHMIRCLIIWRAFRMTRDEGVEPVTSHLPTPPAFPALRESVRPVHPLFAPRGEPLFAPRPPAFRISMPEPRSEDAPCRSERSAREPQGRWVRPRMDDLVCNDVLYLRLERLDALFDEVDTRAGRLAARWAGYCQPQAAVDTSPSCNKNGDDLPSFWPPSAGAPPSSLIRPLKSHDPPHDLLENASEEECEDLHILHDVAFRAAESFPALCG</sequence>
<feature type="region of interest" description="Disordered" evidence="1">
    <location>
        <begin position="132"/>
        <end position="151"/>
    </location>
</feature>